<sequence>KFLASDPDKRAKLDSYFGMHKPQELIHKAKRGEIKFLENKVTISLPTKINEHAIYSSRLLTPLISKALTLQSMKLNSNGIT</sequence>
<name>A0ACA9RTN6_9GLOM</name>
<feature type="non-terminal residue" evidence="1">
    <location>
        <position position="81"/>
    </location>
</feature>
<gene>
    <name evidence="1" type="ORF">RPERSI_LOCUS22642</name>
</gene>
<organism evidence="1 2">
    <name type="scientific">Racocetra persica</name>
    <dbReference type="NCBI Taxonomy" id="160502"/>
    <lineage>
        <taxon>Eukaryota</taxon>
        <taxon>Fungi</taxon>
        <taxon>Fungi incertae sedis</taxon>
        <taxon>Mucoromycota</taxon>
        <taxon>Glomeromycotina</taxon>
        <taxon>Glomeromycetes</taxon>
        <taxon>Diversisporales</taxon>
        <taxon>Gigasporaceae</taxon>
        <taxon>Racocetra</taxon>
    </lineage>
</organism>
<protein>
    <submittedName>
        <fullName evidence="1">20368_t:CDS:1</fullName>
    </submittedName>
</protein>
<feature type="non-terminal residue" evidence="1">
    <location>
        <position position="1"/>
    </location>
</feature>
<evidence type="ECO:0000313" key="1">
    <source>
        <dbReference type="EMBL" id="CAG8808517.1"/>
    </source>
</evidence>
<dbReference type="Proteomes" id="UP000789920">
    <property type="component" value="Unassembled WGS sequence"/>
</dbReference>
<accession>A0ACA9RTN6</accession>
<reference evidence="1" key="1">
    <citation type="submission" date="2021-06" db="EMBL/GenBank/DDBJ databases">
        <authorList>
            <person name="Kallberg Y."/>
            <person name="Tangrot J."/>
            <person name="Rosling A."/>
        </authorList>
    </citation>
    <scope>NUCLEOTIDE SEQUENCE</scope>
    <source>
        <strain evidence="1">MA461A</strain>
    </source>
</reference>
<dbReference type="EMBL" id="CAJVQC010068931">
    <property type="protein sequence ID" value="CAG8808517.1"/>
    <property type="molecule type" value="Genomic_DNA"/>
</dbReference>
<evidence type="ECO:0000313" key="2">
    <source>
        <dbReference type="Proteomes" id="UP000789920"/>
    </source>
</evidence>
<comment type="caution">
    <text evidence="1">The sequence shown here is derived from an EMBL/GenBank/DDBJ whole genome shotgun (WGS) entry which is preliminary data.</text>
</comment>
<keyword evidence="2" id="KW-1185">Reference proteome</keyword>
<proteinExistence type="predicted"/>